<accession>A0A9X2JJR7</accession>
<sequence length="363" mass="38235">MRCHLIIALIGCFTASLAQWPVAAARQTPHPAVARIKVPEADGTAYGSGTLVDAREDYGLVLTNWHVVHAAQGPIEVTFPSGFVSQARSLKMDSEWDLAALVIWRPPCEPVRMATIPPRPGDRLTICGYGSGNYRAATGRCTQFYAPRLNLPQELVELDVQARQGDSGGPIFNDRGEMAGVLFGAGQGTTLGSFEGRVKTFLASLAPDIGQQDSAPQVALKPASPAASTPSTCPTCRNARPGMVCEGGVCRPQGDLGDICFGCDSVAEHQKPKKPPADGWPDSHAAEKPQINWSSGTATNSAEPPSGGWPQAQQDQQAADSGPDDAVAPASSLLSDSLFENIRNGLAIVGLLAIFMQVLRVVG</sequence>
<feature type="region of interest" description="Disordered" evidence="1">
    <location>
        <begin position="268"/>
        <end position="328"/>
    </location>
</feature>
<reference evidence="3" key="1">
    <citation type="submission" date="2022-06" db="EMBL/GenBank/DDBJ databases">
        <title>Aeoliella straminimaris, a novel planctomycete from sediments.</title>
        <authorList>
            <person name="Vitorino I.R."/>
            <person name="Lage O.M."/>
        </authorList>
    </citation>
    <scope>NUCLEOTIDE SEQUENCE</scope>
    <source>
        <strain evidence="3">ICT_H6.2</strain>
    </source>
</reference>
<dbReference type="GO" id="GO:0004252">
    <property type="term" value="F:serine-type endopeptidase activity"/>
    <property type="evidence" value="ECO:0007669"/>
    <property type="project" value="InterPro"/>
</dbReference>
<name>A0A9X2JJR7_9BACT</name>
<dbReference type="GO" id="GO:0006508">
    <property type="term" value="P:proteolysis"/>
    <property type="evidence" value="ECO:0007669"/>
    <property type="project" value="UniProtKB-KW"/>
</dbReference>
<dbReference type="PRINTS" id="PR00834">
    <property type="entry name" value="PROTEASES2C"/>
</dbReference>
<evidence type="ECO:0000313" key="3">
    <source>
        <dbReference type="EMBL" id="MCO6045314.1"/>
    </source>
</evidence>
<gene>
    <name evidence="3" type="ORF">NG895_15490</name>
</gene>
<dbReference type="RefSeq" id="WP_252853430.1">
    <property type="nucleotide sequence ID" value="NZ_JAMXLR010000055.1"/>
</dbReference>
<dbReference type="AlphaFoldDB" id="A0A9X2JJR7"/>
<feature type="signal peptide" evidence="2">
    <location>
        <begin position="1"/>
        <end position="18"/>
    </location>
</feature>
<protein>
    <submittedName>
        <fullName evidence="3">Serine protease</fullName>
    </submittedName>
</protein>
<evidence type="ECO:0000256" key="1">
    <source>
        <dbReference type="SAM" id="MobiDB-lite"/>
    </source>
</evidence>
<dbReference type="SUPFAM" id="SSF50494">
    <property type="entry name" value="Trypsin-like serine proteases"/>
    <property type="match status" value="1"/>
</dbReference>
<comment type="caution">
    <text evidence="3">The sequence shown here is derived from an EMBL/GenBank/DDBJ whole genome shotgun (WGS) entry which is preliminary data.</text>
</comment>
<keyword evidence="3" id="KW-0378">Hydrolase</keyword>
<dbReference type="InterPro" id="IPR001940">
    <property type="entry name" value="Peptidase_S1C"/>
</dbReference>
<evidence type="ECO:0000256" key="2">
    <source>
        <dbReference type="SAM" id="SignalP"/>
    </source>
</evidence>
<dbReference type="Proteomes" id="UP001155241">
    <property type="component" value="Unassembled WGS sequence"/>
</dbReference>
<evidence type="ECO:0000313" key="4">
    <source>
        <dbReference type="Proteomes" id="UP001155241"/>
    </source>
</evidence>
<feature type="chain" id="PRO_5040750891" evidence="2">
    <location>
        <begin position="19"/>
        <end position="363"/>
    </location>
</feature>
<organism evidence="3 4">
    <name type="scientific">Aeoliella straminimaris</name>
    <dbReference type="NCBI Taxonomy" id="2954799"/>
    <lineage>
        <taxon>Bacteria</taxon>
        <taxon>Pseudomonadati</taxon>
        <taxon>Planctomycetota</taxon>
        <taxon>Planctomycetia</taxon>
        <taxon>Pirellulales</taxon>
        <taxon>Lacipirellulaceae</taxon>
        <taxon>Aeoliella</taxon>
    </lineage>
</organism>
<dbReference type="InterPro" id="IPR043504">
    <property type="entry name" value="Peptidase_S1_PA_chymotrypsin"/>
</dbReference>
<dbReference type="EMBL" id="JAMXLR010000055">
    <property type="protein sequence ID" value="MCO6045314.1"/>
    <property type="molecule type" value="Genomic_DNA"/>
</dbReference>
<proteinExistence type="predicted"/>
<feature type="region of interest" description="Disordered" evidence="1">
    <location>
        <begin position="213"/>
        <end position="234"/>
    </location>
</feature>
<keyword evidence="4" id="KW-1185">Reference proteome</keyword>
<dbReference type="InterPro" id="IPR009003">
    <property type="entry name" value="Peptidase_S1_PA"/>
</dbReference>
<keyword evidence="2" id="KW-0732">Signal</keyword>
<dbReference type="PANTHER" id="PTHR43019">
    <property type="entry name" value="SERINE ENDOPROTEASE DEGS"/>
    <property type="match status" value="1"/>
</dbReference>
<keyword evidence="3" id="KW-0645">Protease</keyword>
<dbReference type="Pfam" id="PF13365">
    <property type="entry name" value="Trypsin_2"/>
    <property type="match status" value="1"/>
</dbReference>
<feature type="compositionally biased region" description="Low complexity" evidence="1">
    <location>
        <begin position="311"/>
        <end position="326"/>
    </location>
</feature>
<feature type="compositionally biased region" description="Polar residues" evidence="1">
    <location>
        <begin position="291"/>
        <end position="303"/>
    </location>
</feature>
<dbReference type="Gene3D" id="2.40.10.10">
    <property type="entry name" value="Trypsin-like serine proteases"/>
    <property type="match status" value="2"/>
</dbReference>
<dbReference type="PANTHER" id="PTHR43019:SF23">
    <property type="entry name" value="PROTEASE DO-LIKE 5, CHLOROPLASTIC"/>
    <property type="match status" value="1"/>
</dbReference>